<keyword evidence="5 8" id="KW-0812">Transmembrane</keyword>
<name>A0ABT2US47_9BACL</name>
<evidence type="ECO:0000256" key="1">
    <source>
        <dbReference type="ARBA" id="ARBA00004141"/>
    </source>
</evidence>
<feature type="transmembrane region" description="Helical" evidence="8">
    <location>
        <begin position="181"/>
        <end position="203"/>
    </location>
</feature>
<dbReference type="RefSeq" id="WP_262688261.1">
    <property type="nucleotide sequence ID" value="NZ_JAOQIO010000121.1"/>
</dbReference>
<comment type="subcellular location">
    <subcellularLocation>
        <location evidence="1">Membrane</location>
        <topology evidence="1">Multi-pass membrane protein</topology>
    </subcellularLocation>
</comment>
<evidence type="ECO:0000256" key="4">
    <source>
        <dbReference type="ARBA" id="ARBA00022544"/>
    </source>
</evidence>
<protein>
    <submittedName>
        <fullName evidence="9">Spore germination protein</fullName>
    </submittedName>
</protein>
<keyword evidence="3" id="KW-0813">Transport</keyword>
<evidence type="ECO:0000256" key="6">
    <source>
        <dbReference type="ARBA" id="ARBA00022989"/>
    </source>
</evidence>
<keyword evidence="10" id="KW-1185">Reference proteome</keyword>
<feature type="transmembrane region" description="Helical" evidence="8">
    <location>
        <begin position="143"/>
        <end position="161"/>
    </location>
</feature>
<feature type="transmembrane region" description="Helical" evidence="8">
    <location>
        <begin position="118"/>
        <end position="136"/>
    </location>
</feature>
<evidence type="ECO:0000256" key="8">
    <source>
        <dbReference type="SAM" id="Phobius"/>
    </source>
</evidence>
<feature type="transmembrane region" description="Helical" evidence="8">
    <location>
        <begin position="38"/>
        <end position="57"/>
    </location>
</feature>
<sequence length="375" mass="42234">MEREVEQISSTGLSAVMLMFMVGTPLTVPLAAVAGHDAWISILFSMILSSGIVWVYTHLCQLYPGKSLVEIGGELFGAWVGRLLGLCYAWYSFHLGFLVLRAFVEFILMVALHKTPPFVISAVMMGLVIWVTYAGIEVISRCSVPLVVFVVLEGILSLILMGKDFQLDNLLPVVDLGWRPIFQGMTELVGFPFGETILFAMVIPHINIIGQAKKTMLWTLIIAGLLLLLVNVRNTLILGELSSKLIYPSFTAYQYISIADFFDRIEPIEILSWMMGGFIKISICLYVCAKSLSWALSSKQYRTYLFPLSLLMLEFSFLVYQSNTELIQFATKVWQWYSVPFQIIIPLVILLIVLVTKRKRKLILSESNSSKVTEE</sequence>
<organism evidence="9 10">
    <name type="scientific">Paenibacillus baimaensis</name>
    <dbReference type="NCBI Taxonomy" id="2982185"/>
    <lineage>
        <taxon>Bacteria</taxon>
        <taxon>Bacillati</taxon>
        <taxon>Bacillota</taxon>
        <taxon>Bacilli</taxon>
        <taxon>Bacillales</taxon>
        <taxon>Paenibacillaceae</taxon>
        <taxon>Paenibacillus</taxon>
    </lineage>
</organism>
<comment type="similarity">
    <text evidence="2">Belongs to the amino acid-polyamine-organocation (APC) superfamily. Spore germination protein (SGP) (TC 2.A.3.9) family.</text>
</comment>
<feature type="transmembrane region" description="Helical" evidence="8">
    <location>
        <begin position="270"/>
        <end position="289"/>
    </location>
</feature>
<keyword evidence="6 8" id="KW-1133">Transmembrane helix</keyword>
<dbReference type="NCBIfam" id="TIGR00912">
    <property type="entry name" value="2A0309"/>
    <property type="match status" value="1"/>
</dbReference>
<keyword evidence="7 8" id="KW-0472">Membrane</keyword>
<dbReference type="InterPro" id="IPR004761">
    <property type="entry name" value="Spore_GerAB"/>
</dbReference>
<feature type="transmembrane region" description="Helical" evidence="8">
    <location>
        <begin position="301"/>
        <end position="322"/>
    </location>
</feature>
<evidence type="ECO:0000256" key="2">
    <source>
        <dbReference type="ARBA" id="ARBA00007998"/>
    </source>
</evidence>
<dbReference type="PANTHER" id="PTHR34975:SF2">
    <property type="entry name" value="SPORE GERMINATION PROTEIN A2"/>
    <property type="match status" value="1"/>
</dbReference>
<evidence type="ECO:0000313" key="9">
    <source>
        <dbReference type="EMBL" id="MCU6797479.1"/>
    </source>
</evidence>
<proteinExistence type="inferred from homology"/>
<feature type="transmembrane region" description="Helical" evidence="8">
    <location>
        <begin position="334"/>
        <end position="355"/>
    </location>
</feature>
<dbReference type="EMBL" id="JAOQIO010000121">
    <property type="protein sequence ID" value="MCU6797479.1"/>
    <property type="molecule type" value="Genomic_DNA"/>
</dbReference>
<comment type="caution">
    <text evidence="9">The sequence shown here is derived from an EMBL/GenBank/DDBJ whole genome shotgun (WGS) entry which is preliminary data.</text>
</comment>
<dbReference type="PANTHER" id="PTHR34975">
    <property type="entry name" value="SPORE GERMINATION PROTEIN A2"/>
    <property type="match status" value="1"/>
</dbReference>
<feature type="transmembrane region" description="Helical" evidence="8">
    <location>
        <begin position="12"/>
        <end position="32"/>
    </location>
</feature>
<dbReference type="Proteomes" id="UP001652445">
    <property type="component" value="Unassembled WGS sequence"/>
</dbReference>
<gene>
    <name evidence="9" type="ORF">OB236_35680</name>
</gene>
<evidence type="ECO:0000256" key="3">
    <source>
        <dbReference type="ARBA" id="ARBA00022448"/>
    </source>
</evidence>
<evidence type="ECO:0000313" key="10">
    <source>
        <dbReference type="Proteomes" id="UP001652445"/>
    </source>
</evidence>
<keyword evidence="4" id="KW-0309">Germination</keyword>
<evidence type="ECO:0000256" key="5">
    <source>
        <dbReference type="ARBA" id="ARBA00022692"/>
    </source>
</evidence>
<feature type="transmembrane region" description="Helical" evidence="8">
    <location>
        <begin position="88"/>
        <end position="112"/>
    </location>
</feature>
<evidence type="ECO:0000256" key="7">
    <source>
        <dbReference type="ARBA" id="ARBA00023136"/>
    </source>
</evidence>
<dbReference type="Pfam" id="PF03845">
    <property type="entry name" value="Spore_permease"/>
    <property type="match status" value="1"/>
</dbReference>
<feature type="transmembrane region" description="Helical" evidence="8">
    <location>
        <begin position="215"/>
        <end position="232"/>
    </location>
</feature>
<reference evidence="9 10" key="1">
    <citation type="submission" date="2022-09" db="EMBL/GenBank/DDBJ databases">
        <authorList>
            <person name="Han X.L."/>
            <person name="Wang Q."/>
            <person name="Lu T."/>
        </authorList>
    </citation>
    <scope>NUCLEOTIDE SEQUENCE [LARGE SCALE GENOMIC DNA]</scope>
    <source>
        <strain evidence="9 10">WQ 127069</strain>
    </source>
</reference>
<accession>A0ABT2US47</accession>